<organism evidence="4 5">
    <name type="scientific">Paenibacillus mucilaginosus 3016</name>
    <dbReference type="NCBI Taxonomy" id="1116391"/>
    <lineage>
        <taxon>Bacteria</taxon>
        <taxon>Bacillati</taxon>
        <taxon>Bacillota</taxon>
        <taxon>Bacilli</taxon>
        <taxon>Bacillales</taxon>
        <taxon>Paenibacillaceae</taxon>
        <taxon>Paenibacillus</taxon>
    </lineage>
</organism>
<accession>H6NLR3</accession>
<keyword evidence="5" id="KW-1185">Reference proteome</keyword>
<dbReference type="PROSITE" id="PS51272">
    <property type="entry name" value="SLH"/>
    <property type="match status" value="3"/>
</dbReference>
<dbReference type="EMBL" id="CP003235">
    <property type="protein sequence ID" value="AFC31628.1"/>
    <property type="molecule type" value="Genomic_DNA"/>
</dbReference>
<feature type="compositionally biased region" description="Gly residues" evidence="1">
    <location>
        <begin position="109"/>
        <end position="126"/>
    </location>
</feature>
<feature type="domain" description="SLH" evidence="3">
    <location>
        <begin position="179"/>
        <end position="242"/>
    </location>
</feature>
<dbReference type="AlphaFoldDB" id="H6NLR3"/>
<evidence type="ECO:0000256" key="2">
    <source>
        <dbReference type="SAM" id="SignalP"/>
    </source>
</evidence>
<proteinExistence type="predicted"/>
<dbReference type="InterPro" id="IPR001119">
    <property type="entry name" value="SLH_dom"/>
</dbReference>
<dbReference type="PANTHER" id="PTHR43308">
    <property type="entry name" value="OUTER MEMBRANE PROTEIN ALPHA-RELATED"/>
    <property type="match status" value="1"/>
</dbReference>
<dbReference type="Pfam" id="PF00395">
    <property type="entry name" value="SLH"/>
    <property type="match status" value="3"/>
</dbReference>
<feature type="signal peptide" evidence="2">
    <location>
        <begin position="1"/>
        <end position="24"/>
    </location>
</feature>
<keyword evidence="2" id="KW-0732">Signal</keyword>
<dbReference type="InterPro" id="IPR051465">
    <property type="entry name" value="Cell_Envelope_Struct_Comp"/>
</dbReference>
<evidence type="ECO:0000256" key="1">
    <source>
        <dbReference type="SAM" id="MobiDB-lite"/>
    </source>
</evidence>
<dbReference type="STRING" id="1116391.PM3016_4894"/>
<evidence type="ECO:0000313" key="5">
    <source>
        <dbReference type="Proteomes" id="UP000007523"/>
    </source>
</evidence>
<feature type="compositionally biased region" description="Acidic residues" evidence="1">
    <location>
        <begin position="128"/>
        <end position="140"/>
    </location>
</feature>
<protein>
    <submittedName>
        <fullName evidence="4">S-layer domain-containing protein</fullName>
    </submittedName>
</protein>
<dbReference type="RefSeq" id="WP_014371285.1">
    <property type="nucleotide sequence ID" value="NC_016935.1"/>
</dbReference>
<dbReference type="HOGENOM" id="CLU_773485_0_0_9"/>
<dbReference type="KEGG" id="pmq:PM3016_4894"/>
<feature type="domain" description="SLH" evidence="3">
    <location>
        <begin position="243"/>
        <end position="302"/>
    </location>
</feature>
<feature type="region of interest" description="Disordered" evidence="1">
    <location>
        <begin position="106"/>
        <end position="180"/>
    </location>
</feature>
<feature type="domain" description="SLH" evidence="3">
    <location>
        <begin position="307"/>
        <end position="364"/>
    </location>
</feature>
<sequence>MKKTMSSFLILLMLLLYVIPAVQGADYGVSASVNGSTVELSGSGAGGTGQVTLVILRESDGTRVHIDQTAADGNGSYAFRTVLDGGDYQAVVSTGEEIFLSPVFQVQAGGSGGDGGNDGGGDGGSGDSDNDSDGDGDGDSNSDSGGVTAAPSAPAAPAAPQKPAEPQAPAKPGEPAAAAPAFGDLEPVASWAGPAIRSLGAKGIVNGVSEGSFAPLKEVTRAEYLAMLLRAYGKVDLEAQASFSDVSPRDWHYSVVASAVAQGLVEGVGDNRFEPDRSITREEMSLMTARLLTGIGGKKAVQAEEILRVFKDRESIAPYAAEAVALLVQEGIVNGMTEDTFEPKGMANRAQAAVILARLLGLAS</sequence>
<name>H6NLR3_9BACL</name>
<feature type="compositionally biased region" description="Low complexity" evidence="1">
    <location>
        <begin position="141"/>
        <end position="180"/>
    </location>
</feature>
<evidence type="ECO:0000259" key="3">
    <source>
        <dbReference type="PROSITE" id="PS51272"/>
    </source>
</evidence>
<reference evidence="4 5" key="1">
    <citation type="journal article" date="2012" name="J. Bacteriol.">
        <title>Complete Genome Sequence of Paenibacillus mucilaginosus 3016, a Bacterium Functional as Microbial Fertilizer.</title>
        <authorList>
            <person name="Ma M."/>
            <person name="Wang Z."/>
            <person name="Li L."/>
            <person name="Jiang X."/>
            <person name="Guan D."/>
            <person name="Cao F."/>
            <person name="Chen H."/>
            <person name="Wang X."/>
            <person name="Shen D."/>
            <person name="Du B."/>
            <person name="Li J."/>
        </authorList>
    </citation>
    <scope>NUCLEOTIDE SEQUENCE [LARGE SCALE GENOMIC DNA]</scope>
    <source>
        <strain evidence="4 5">3016</strain>
    </source>
</reference>
<feature type="chain" id="PRO_5003605072" evidence="2">
    <location>
        <begin position="25"/>
        <end position="364"/>
    </location>
</feature>
<gene>
    <name evidence="4" type="ORF">PM3016_4894</name>
</gene>
<evidence type="ECO:0000313" key="4">
    <source>
        <dbReference type="EMBL" id="AFC31628.1"/>
    </source>
</evidence>
<dbReference type="Proteomes" id="UP000007523">
    <property type="component" value="Chromosome"/>
</dbReference>
<dbReference type="PANTHER" id="PTHR43308:SF5">
    <property type="entry name" value="S-LAYER PROTEIN _ PEPTIDOGLYCAN ENDO-BETA-N-ACETYLGLUCOSAMINIDASE"/>
    <property type="match status" value="1"/>
</dbReference>